<dbReference type="GeneID" id="100570196"/>
<sequence length="104" mass="12001">MASLRSLNRTLRNVQAGAIDPMQVDTPPEENDNNEEELYEVDIDSFDLDTYANSHTGLARIYRLMYIADHCPRLRSDALRLAISHVITTMNANLYRVLHRKLQQ</sequence>
<accession>A0A8R1W7T6</accession>
<evidence type="ECO:0000313" key="2">
    <source>
        <dbReference type="Proteomes" id="UP000007819"/>
    </source>
</evidence>
<dbReference type="AlphaFoldDB" id="A0A8R1W7T6"/>
<dbReference type="RefSeq" id="XP_003248975.2">
    <property type="nucleotide sequence ID" value="XM_003248927.4"/>
</dbReference>
<dbReference type="EnsemblMetazoa" id="XM_003248927.4">
    <property type="protein sequence ID" value="XP_003248975.2"/>
    <property type="gene ID" value="LOC100570196"/>
</dbReference>
<reference evidence="2" key="1">
    <citation type="submission" date="2010-06" db="EMBL/GenBank/DDBJ databases">
        <authorList>
            <person name="Jiang H."/>
            <person name="Abraham K."/>
            <person name="Ali S."/>
            <person name="Alsbrooks S.L."/>
            <person name="Anim B.N."/>
            <person name="Anosike U.S."/>
            <person name="Attaway T."/>
            <person name="Bandaranaike D.P."/>
            <person name="Battles P.K."/>
            <person name="Bell S.N."/>
            <person name="Bell A.V."/>
            <person name="Beltran B."/>
            <person name="Bickham C."/>
            <person name="Bustamante Y."/>
            <person name="Caleb T."/>
            <person name="Canada A."/>
            <person name="Cardenas V."/>
            <person name="Carter K."/>
            <person name="Chacko J."/>
            <person name="Chandrabose M.N."/>
            <person name="Chavez D."/>
            <person name="Chavez A."/>
            <person name="Chen L."/>
            <person name="Chu H.-S."/>
            <person name="Claassen K.J."/>
            <person name="Cockrell R."/>
            <person name="Collins M."/>
            <person name="Cooper J.A."/>
            <person name="Cree A."/>
            <person name="Curry S.M."/>
            <person name="Da Y."/>
            <person name="Dao M.D."/>
            <person name="Das B."/>
            <person name="Davila M.-L."/>
            <person name="Davy-Carroll L."/>
            <person name="Denson S."/>
            <person name="Dinh H."/>
            <person name="Ebong V.E."/>
            <person name="Edwards J.R."/>
            <person name="Egan A."/>
            <person name="El-Daye J."/>
            <person name="Escobedo L."/>
            <person name="Fernandez S."/>
            <person name="Fernando P.R."/>
            <person name="Flagg N."/>
            <person name="Forbes L.D."/>
            <person name="Fowler R.G."/>
            <person name="Fu Q."/>
            <person name="Gabisi R.A."/>
            <person name="Ganer J."/>
            <person name="Garbino Pronczuk A."/>
            <person name="Garcia R.M."/>
            <person name="Garner T."/>
            <person name="Garrett T.E."/>
            <person name="Gonzalez D.A."/>
            <person name="Hamid H."/>
            <person name="Hawkins E.S."/>
            <person name="Hirani K."/>
            <person name="Hogues M.E."/>
            <person name="Hollins B."/>
            <person name="Hsiao C.-H."/>
            <person name="Jabil R."/>
            <person name="James M.L."/>
            <person name="Jhangiani S.N."/>
            <person name="Johnson B."/>
            <person name="Johnson Q."/>
            <person name="Joshi V."/>
            <person name="Kalu J.B."/>
            <person name="Kam C."/>
            <person name="Kashfia A."/>
            <person name="Keebler J."/>
            <person name="Kisamo H."/>
            <person name="Kovar C.L."/>
            <person name="Lago L.A."/>
            <person name="Lai C.-Y."/>
            <person name="Laidlaw J."/>
            <person name="Lara F."/>
            <person name="Le T.-K."/>
            <person name="Lee S.L."/>
            <person name="Legall F.H."/>
            <person name="Lemon S.J."/>
            <person name="Lewis L.R."/>
            <person name="Li B."/>
            <person name="Liu Y."/>
            <person name="Liu Y.-S."/>
            <person name="Lopez J."/>
            <person name="Lozado R.J."/>
            <person name="Lu J."/>
            <person name="Madu R.C."/>
            <person name="Maheshwari M."/>
            <person name="Maheshwari R."/>
            <person name="Malloy K."/>
            <person name="Martinez E."/>
            <person name="Mathew T."/>
            <person name="Mercado I.C."/>
            <person name="Mercado C."/>
            <person name="Meyer B."/>
            <person name="Montgomery K."/>
            <person name="Morgan M.B."/>
            <person name="Munidasa M."/>
            <person name="Nazareth L.V."/>
            <person name="Nelson J."/>
            <person name="Ng B.M."/>
            <person name="Nguyen N.B."/>
            <person name="Nguyen P.Q."/>
            <person name="Nguyen T."/>
            <person name="Obregon M."/>
            <person name="Okwuonu G.O."/>
            <person name="Onwere C.G."/>
            <person name="Orozco G."/>
            <person name="Parra A."/>
            <person name="Patel S."/>
            <person name="Patil S."/>
            <person name="Perez A."/>
            <person name="Perez Y."/>
            <person name="Pham C."/>
            <person name="Primus E.L."/>
            <person name="Pu L.-L."/>
            <person name="Puazo M."/>
            <person name="Qin X."/>
            <person name="Quiroz J.B."/>
            <person name="Reese J."/>
            <person name="Richards S."/>
            <person name="Rives C.M."/>
            <person name="Robberts R."/>
            <person name="Ruiz S.J."/>
            <person name="Ruiz M.J."/>
            <person name="Santibanez J."/>
            <person name="Schneider B.W."/>
            <person name="Sisson I."/>
            <person name="Smith M."/>
            <person name="Sodergren E."/>
            <person name="Song X.-Z."/>
            <person name="Song B.B."/>
            <person name="Summersgill H."/>
            <person name="Thelus R."/>
            <person name="Thornton R.D."/>
            <person name="Trejos Z.Y."/>
            <person name="Usmani K."/>
            <person name="Vattathil S."/>
            <person name="Villasana D."/>
            <person name="Walker D.L."/>
            <person name="Wang S."/>
            <person name="Wang K."/>
            <person name="White C.S."/>
            <person name="Williams A.C."/>
            <person name="Williamson J."/>
            <person name="Wilson K."/>
            <person name="Woghiren I.O."/>
            <person name="Woodworth J.R."/>
            <person name="Worley K.C."/>
            <person name="Wright R.A."/>
            <person name="Wu W."/>
            <person name="Young L."/>
            <person name="Zhang L."/>
            <person name="Zhang J."/>
            <person name="Zhu Y."/>
            <person name="Muzny D.M."/>
            <person name="Weinstock G."/>
            <person name="Gibbs R.A."/>
        </authorList>
    </citation>
    <scope>NUCLEOTIDE SEQUENCE [LARGE SCALE GENOMIC DNA]</scope>
    <source>
        <strain evidence="2">LSR1</strain>
    </source>
</reference>
<dbReference type="Proteomes" id="UP000007819">
    <property type="component" value="Unassembled WGS sequence"/>
</dbReference>
<dbReference type="KEGG" id="api:100570196"/>
<dbReference type="OrthoDB" id="422427at2759"/>
<evidence type="ECO:0000313" key="1">
    <source>
        <dbReference type="EnsemblMetazoa" id="XP_003248975.2"/>
    </source>
</evidence>
<organism evidence="1 2">
    <name type="scientific">Acyrthosiphon pisum</name>
    <name type="common">Pea aphid</name>
    <dbReference type="NCBI Taxonomy" id="7029"/>
    <lineage>
        <taxon>Eukaryota</taxon>
        <taxon>Metazoa</taxon>
        <taxon>Ecdysozoa</taxon>
        <taxon>Arthropoda</taxon>
        <taxon>Hexapoda</taxon>
        <taxon>Insecta</taxon>
        <taxon>Pterygota</taxon>
        <taxon>Neoptera</taxon>
        <taxon>Paraneoptera</taxon>
        <taxon>Hemiptera</taxon>
        <taxon>Sternorrhyncha</taxon>
        <taxon>Aphidomorpha</taxon>
        <taxon>Aphidoidea</taxon>
        <taxon>Aphididae</taxon>
        <taxon>Macrosiphini</taxon>
        <taxon>Acyrthosiphon</taxon>
    </lineage>
</organism>
<protein>
    <submittedName>
        <fullName evidence="1">Uncharacterized protein</fullName>
    </submittedName>
</protein>
<keyword evidence="2" id="KW-1185">Reference proteome</keyword>
<reference evidence="1" key="2">
    <citation type="submission" date="2022-06" db="UniProtKB">
        <authorList>
            <consortium name="EnsemblMetazoa"/>
        </authorList>
    </citation>
    <scope>IDENTIFICATION</scope>
</reference>
<proteinExistence type="predicted"/>
<name>A0A8R1W7T6_ACYPI</name>
<dbReference type="Gene3D" id="1.25.40.570">
    <property type="match status" value="1"/>
</dbReference>